<sequence>MNDEARSEGSAPDPDEARLKRALRDVDLHPQRMLHPASIRDEALGEALDILQELANSNDPLSRTNARDSIHDRGLDLLLIDEGTL</sequence>
<evidence type="ECO:0000313" key="2">
    <source>
        <dbReference type="Proteomes" id="UP001501079"/>
    </source>
</evidence>
<comment type="caution">
    <text evidence="1">The sequence shown here is derived from an EMBL/GenBank/DDBJ whole genome shotgun (WGS) entry which is preliminary data.</text>
</comment>
<reference evidence="2" key="1">
    <citation type="journal article" date="2019" name="Int. J. Syst. Evol. Microbiol.">
        <title>The Global Catalogue of Microorganisms (GCM) 10K type strain sequencing project: providing services to taxonomists for standard genome sequencing and annotation.</title>
        <authorList>
            <consortium name="The Broad Institute Genomics Platform"/>
            <consortium name="The Broad Institute Genome Sequencing Center for Infectious Disease"/>
            <person name="Wu L."/>
            <person name="Ma J."/>
        </authorList>
    </citation>
    <scope>NUCLEOTIDE SEQUENCE [LARGE SCALE GENOMIC DNA]</scope>
    <source>
        <strain evidence="2">JCM 17591</strain>
    </source>
</reference>
<keyword evidence="2" id="KW-1185">Reference proteome</keyword>
<dbReference type="EMBL" id="BAABBW010000004">
    <property type="protein sequence ID" value="GAA4178486.1"/>
    <property type="molecule type" value="Genomic_DNA"/>
</dbReference>
<dbReference type="RefSeq" id="WP_344755624.1">
    <property type="nucleotide sequence ID" value="NZ_BAABBW010000004.1"/>
</dbReference>
<dbReference type="Proteomes" id="UP001501079">
    <property type="component" value="Unassembled WGS sequence"/>
</dbReference>
<protein>
    <submittedName>
        <fullName evidence="1">Uncharacterized protein</fullName>
    </submittedName>
</protein>
<evidence type="ECO:0000313" key="1">
    <source>
        <dbReference type="EMBL" id="GAA4178486.1"/>
    </source>
</evidence>
<name>A0ABP8A5V9_9MICO</name>
<organism evidence="1 2">
    <name type="scientific">Gryllotalpicola koreensis</name>
    <dbReference type="NCBI Taxonomy" id="993086"/>
    <lineage>
        <taxon>Bacteria</taxon>
        <taxon>Bacillati</taxon>
        <taxon>Actinomycetota</taxon>
        <taxon>Actinomycetes</taxon>
        <taxon>Micrococcales</taxon>
        <taxon>Microbacteriaceae</taxon>
        <taxon>Gryllotalpicola</taxon>
    </lineage>
</organism>
<accession>A0ABP8A5V9</accession>
<gene>
    <name evidence="1" type="ORF">GCM10022287_28870</name>
</gene>
<proteinExistence type="predicted"/>